<keyword evidence="3" id="KW-0997">Cell inner membrane</keyword>
<evidence type="ECO:0000256" key="6">
    <source>
        <dbReference type="ARBA" id="ARBA00023315"/>
    </source>
</evidence>
<comment type="subcellular location">
    <subcellularLocation>
        <location evidence="1">Cell inner membrane</location>
    </subcellularLocation>
</comment>
<dbReference type="PANTHER" id="PTHR30606">
    <property type="entry name" value="LIPID A BIOSYNTHESIS LAUROYL ACYLTRANSFERASE"/>
    <property type="match status" value="1"/>
</dbReference>
<name>A0A0W8FV65_9ZZZZ</name>
<keyword evidence="5" id="KW-0472">Membrane</keyword>
<keyword evidence="2" id="KW-1003">Cell membrane</keyword>
<dbReference type="CDD" id="cd07984">
    <property type="entry name" value="LPLAT_LABLAT-like"/>
    <property type="match status" value="1"/>
</dbReference>
<evidence type="ECO:0000256" key="4">
    <source>
        <dbReference type="ARBA" id="ARBA00022679"/>
    </source>
</evidence>
<dbReference type="Pfam" id="PF03279">
    <property type="entry name" value="Lip_A_acyltrans"/>
    <property type="match status" value="1"/>
</dbReference>
<evidence type="ECO:0000256" key="1">
    <source>
        <dbReference type="ARBA" id="ARBA00004533"/>
    </source>
</evidence>
<evidence type="ECO:0000256" key="3">
    <source>
        <dbReference type="ARBA" id="ARBA00022519"/>
    </source>
</evidence>
<sequence>MMKNLFEYIVFLLFVKFAQLVGVKNLHYPSKYLAFLFYNILKLRKNVVLKNLRIAFPEKSEYEIEKIAAKSYYHFSRLILEIMCYPKMSNSEVSNLLICDNVDELKAVFNEANGLVFLTAHFGNWEIGAISLPMQMGTIMYPIIKPQRNPYVTKWLNTMRETHGNKVIPLGMSIRQIYKVLKNKKLLGVVGDQRGPKDGMRVKLFGRDTAIFSGTGELVLKTKAPLYVLFAVRVEGHLYKAFSEKINFENLPAGTSEQVREINQRYMNLLEKYVKLYPEQWFWMHNIWKY</sequence>
<proteinExistence type="predicted"/>
<dbReference type="PANTHER" id="PTHR30606:SF10">
    <property type="entry name" value="PHOSPHATIDYLINOSITOL MANNOSIDE ACYLTRANSFERASE"/>
    <property type="match status" value="1"/>
</dbReference>
<dbReference type="GO" id="GO:0008610">
    <property type="term" value="P:lipid biosynthetic process"/>
    <property type="evidence" value="ECO:0007669"/>
    <property type="project" value="UniProtKB-ARBA"/>
</dbReference>
<dbReference type="InterPro" id="IPR004960">
    <property type="entry name" value="LipA_acyltrans"/>
</dbReference>
<dbReference type="GO" id="GO:1901137">
    <property type="term" value="P:carbohydrate derivative biosynthetic process"/>
    <property type="evidence" value="ECO:0007669"/>
    <property type="project" value="UniProtKB-ARBA"/>
</dbReference>
<dbReference type="GO" id="GO:0016746">
    <property type="term" value="F:acyltransferase activity"/>
    <property type="evidence" value="ECO:0007669"/>
    <property type="project" value="UniProtKB-KW"/>
</dbReference>
<reference evidence="7" key="1">
    <citation type="journal article" date="2015" name="Proc. Natl. Acad. Sci. U.S.A.">
        <title>Networks of energetic and metabolic interactions define dynamics in microbial communities.</title>
        <authorList>
            <person name="Embree M."/>
            <person name="Liu J.K."/>
            <person name="Al-Bassam M.M."/>
            <person name="Zengler K."/>
        </authorList>
    </citation>
    <scope>NUCLEOTIDE SEQUENCE</scope>
</reference>
<organism evidence="7">
    <name type="scientific">hydrocarbon metagenome</name>
    <dbReference type="NCBI Taxonomy" id="938273"/>
    <lineage>
        <taxon>unclassified sequences</taxon>
        <taxon>metagenomes</taxon>
        <taxon>ecological metagenomes</taxon>
    </lineage>
</organism>
<accession>A0A0W8FV65</accession>
<dbReference type="EMBL" id="LNQE01000821">
    <property type="protein sequence ID" value="KUG24765.1"/>
    <property type="molecule type" value="Genomic_DNA"/>
</dbReference>
<evidence type="ECO:0000256" key="2">
    <source>
        <dbReference type="ARBA" id="ARBA00022475"/>
    </source>
</evidence>
<keyword evidence="4 7" id="KW-0808">Transferase</keyword>
<evidence type="ECO:0000313" key="7">
    <source>
        <dbReference type="EMBL" id="KUG24765.1"/>
    </source>
</evidence>
<keyword evidence="6 7" id="KW-0012">Acyltransferase</keyword>
<dbReference type="GO" id="GO:0005886">
    <property type="term" value="C:plasma membrane"/>
    <property type="evidence" value="ECO:0007669"/>
    <property type="project" value="UniProtKB-SubCell"/>
</dbReference>
<protein>
    <submittedName>
        <fullName evidence="7">Lipid a biosynthesis lauroyl acyltransferase</fullName>
    </submittedName>
</protein>
<gene>
    <name evidence="7" type="ORF">ASZ90_005423</name>
</gene>
<comment type="caution">
    <text evidence="7">The sequence shown here is derived from an EMBL/GenBank/DDBJ whole genome shotgun (WGS) entry which is preliminary data.</text>
</comment>
<dbReference type="AlphaFoldDB" id="A0A0W8FV65"/>
<evidence type="ECO:0000256" key="5">
    <source>
        <dbReference type="ARBA" id="ARBA00023136"/>
    </source>
</evidence>